<evidence type="ECO:0000313" key="1">
    <source>
        <dbReference type="EMBL" id="CAG8533667.1"/>
    </source>
</evidence>
<dbReference type="EMBL" id="CAJVPZ010003654">
    <property type="protein sequence ID" value="CAG8533667.1"/>
    <property type="molecule type" value="Genomic_DNA"/>
</dbReference>
<keyword evidence="2" id="KW-1185">Reference proteome</keyword>
<dbReference type="AlphaFoldDB" id="A0A9N9AKA9"/>
<proteinExistence type="predicted"/>
<dbReference type="OrthoDB" id="2341488at2759"/>
<sequence>MDADILRQIELQIEILVAHLQNPLTFSRIIQLDINAYVRSRRTLRQKINIKQTTGYNLFKKQATEEAHLINITDGRVIGMSTNIVWRNKFDLLSEINTPFHWQNR</sequence>
<organism evidence="1 2">
    <name type="scientific">Racocetra fulgida</name>
    <dbReference type="NCBI Taxonomy" id="60492"/>
    <lineage>
        <taxon>Eukaryota</taxon>
        <taxon>Fungi</taxon>
        <taxon>Fungi incertae sedis</taxon>
        <taxon>Mucoromycota</taxon>
        <taxon>Glomeromycotina</taxon>
        <taxon>Glomeromycetes</taxon>
        <taxon>Diversisporales</taxon>
        <taxon>Gigasporaceae</taxon>
        <taxon>Racocetra</taxon>
    </lineage>
</organism>
<comment type="caution">
    <text evidence="1">The sequence shown here is derived from an EMBL/GenBank/DDBJ whole genome shotgun (WGS) entry which is preliminary data.</text>
</comment>
<accession>A0A9N9AKA9</accession>
<evidence type="ECO:0000313" key="2">
    <source>
        <dbReference type="Proteomes" id="UP000789396"/>
    </source>
</evidence>
<protein>
    <submittedName>
        <fullName evidence="1">3972_t:CDS:1</fullName>
    </submittedName>
</protein>
<dbReference type="Proteomes" id="UP000789396">
    <property type="component" value="Unassembled WGS sequence"/>
</dbReference>
<name>A0A9N9AKA9_9GLOM</name>
<reference evidence="1" key="1">
    <citation type="submission" date="2021-06" db="EMBL/GenBank/DDBJ databases">
        <authorList>
            <person name="Kallberg Y."/>
            <person name="Tangrot J."/>
            <person name="Rosling A."/>
        </authorList>
    </citation>
    <scope>NUCLEOTIDE SEQUENCE</scope>
    <source>
        <strain evidence="1">IN212</strain>
    </source>
</reference>
<gene>
    <name evidence="1" type="ORF">RFULGI_LOCUS3905</name>
</gene>